<sequence>MQPKSRGFPRSFRPSNQRRCFSSFWTSPGLARLHSRPGSCSACYRCGNTFTRGHLYSCPATRSECFVCGLLGHFAKMCFYATIPCHSHPRKTYPVATNDKGSFKNGSAKDGRTCNRTVSSVGSTDAQAGSKLDPTVGISENKSQEVCVAIADISQCRMHLAQTKTLSKRRRDAKRIKDYYNRLELVKQLPFQHLSPKDIQKLFKPVVIQDHMTTLRNQNKMLNNVVSNLNTNCYDLEQRLKDLKQRQTIANQKIADLNNIITSQERVIAALRNTSSSKNRVNRIHNTPAPRLRTPENSQRQFYQSVYFSQRPRAPSNPHR</sequence>
<evidence type="ECO:0000313" key="5">
    <source>
        <dbReference type="Proteomes" id="UP000005408"/>
    </source>
</evidence>
<keyword evidence="1" id="KW-0479">Metal-binding</keyword>
<dbReference type="PROSITE" id="PS50158">
    <property type="entry name" value="ZF_CCHC"/>
    <property type="match status" value="1"/>
</dbReference>
<accession>A0A8W8MWK5</accession>
<keyword evidence="5" id="KW-1185">Reference proteome</keyword>
<name>A0A8W8MWK5_MAGGI</name>
<dbReference type="InterPro" id="IPR001878">
    <property type="entry name" value="Znf_CCHC"/>
</dbReference>
<keyword evidence="1" id="KW-0863">Zinc-finger</keyword>
<feature type="coiled-coil region" evidence="2">
    <location>
        <begin position="212"/>
        <end position="274"/>
    </location>
</feature>
<feature type="domain" description="CCHC-type" evidence="3">
    <location>
        <begin position="65"/>
        <end position="78"/>
    </location>
</feature>
<dbReference type="EnsemblMetazoa" id="G3664.1">
    <property type="protein sequence ID" value="G3664.1:cds"/>
    <property type="gene ID" value="G3664"/>
</dbReference>
<evidence type="ECO:0000256" key="1">
    <source>
        <dbReference type="PROSITE-ProRule" id="PRU00047"/>
    </source>
</evidence>
<reference evidence="4" key="1">
    <citation type="submission" date="2022-08" db="UniProtKB">
        <authorList>
            <consortium name="EnsemblMetazoa"/>
        </authorList>
    </citation>
    <scope>IDENTIFICATION</scope>
    <source>
        <strain evidence="4">05x7-T-G4-1.051#20</strain>
    </source>
</reference>
<evidence type="ECO:0000313" key="4">
    <source>
        <dbReference type="EnsemblMetazoa" id="G3664.1:cds"/>
    </source>
</evidence>
<organism evidence="4 5">
    <name type="scientific">Magallana gigas</name>
    <name type="common">Pacific oyster</name>
    <name type="synonym">Crassostrea gigas</name>
    <dbReference type="NCBI Taxonomy" id="29159"/>
    <lineage>
        <taxon>Eukaryota</taxon>
        <taxon>Metazoa</taxon>
        <taxon>Spiralia</taxon>
        <taxon>Lophotrochozoa</taxon>
        <taxon>Mollusca</taxon>
        <taxon>Bivalvia</taxon>
        <taxon>Autobranchia</taxon>
        <taxon>Pteriomorphia</taxon>
        <taxon>Ostreida</taxon>
        <taxon>Ostreoidea</taxon>
        <taxon>Ostreidae</taxon>
        <taxon>Magallana</taxon>
    </lineage>
</organism>
<dbReference type="GO" id="GO:0003676">
    <property type="term" value="F:nucleic acid binding"/>
    <property type="evidence" value="ECO:0007669"/>
    <property type="project" value="InterPro"/>
</dbReference>
<keyword evidence="1" id="KW-0862">Zinc</keyword>
<keyword evidence="2" id="KW-0175">Coiled coil</keyword>
<dbReference type="Proteomes" id="UP000005408">
    <property type="component" value="Unassembled WGS sequence"/>
</dbReference>
<proteinExistence type="predicted"/>
<protein>
    <recommendedName>
        <fullName evidence="3">CCHC-type domain-containing protein</fullName>
    </recommendedName>
</protein>
<evidence type="ECO:0000256" key="2">
    <source>
        <dbReference type="SAM" id="Coils"/>
    </source>
</evidence>
<evidence type="ECO:0000259" key="3">
    <source>
        <dbReference type="PROSITE" id="PS50158"/>
    </source>
</evidence>
<dbReference type="GO" id="GO:0008270">
    <property type="term" value="F:zinc ion binding"/>
    <property type="evidence" value="ECO:0007669"/>
    <property type="project" value="UniProtKB-KW"/>
</dbReference>
<dbReference type="AlphaFoldDB" id="A0A8W8MWK5"/>